<gene>
    <name evidence="2" type="ORF">ASPSYDRAFT_399705</name>
</gene>
<dbReference type="AlphaFoldDB" id="A0A1L9T9B7"/>
<dbReference type="RefSeq" id="XP_040699835.1">
    <property type="nucleotide sequence ID" value="XM_040845995.1"/>
</dbReference>
<feature type="region of interest" description="Disordered" evidence="1">
    <location>
        <begin position="13"/>
        <end position="39"/>
    </location>
</feature>
<protein>
    <submittedName>
        <fullName evidence="2">Uncharacterized protein</fullName>
    </submittedName>
</protein>
<sequence length="86" mass="9524">MFDTGLGGRLVASEAPQFQDNSINPHRLQKSKTPRTRPRRIDKREGPLLRLLLQGHASIRRRVGCTLSHRSHAAAVTVSTVIGMIS</sequence>
<reference evidence="3" key="1">
    <citation type="journal article" date="2017" name="Genome Biol.">
        <title>Comparative genomics reveals high biological diversity and specific adaptations in the industrially and medically important fungal genus Aspergillus.</title>
        <authorList>
            <person name="de Vries R.P."/>
            <person name="Riley R."/>
            <person name="Wiebenga A."/>
            <person name="Aguilar-Osorio G."/>
            <person name="Amillis S."/>
            <person name="Uchima C.A."/>
            <person name="Anderluh G."/>
            <person name="Asadollahi M."/>
            <person name="Askin M."/>
            <person name="Barry K."/>
            <person name="Battaglia E."/>
            <person name="Bayram O."/>
            <person name="Benocci T."/>
            <person name="Braus-Stromeyer S.A."/>
            <person name="Caldana C."/>
            <person name="Canovas D."/>
            <person name="Cerqueira G.C."/>
            <person name="Chen F."/>
            <person name="Chen W."/>
            <person name="Choi C."/>
            <person name="Clum A."/>
            <person name="Dos Santos R.A."/>
            <person name="Damasio A.R."/>
            <person name="Diallinas G."/>
            <person name="Emri T."/>
            <person name="Fekete E."/>
            <person name="Flipphi M."/>
            <person name="Freyberg S."/>
            <person name="Gallo A."/>
            <person name="Gournas C."/>
            <person name="Habgood R."/>
            <person name="Hainaut M."/>
            <person name="Harispe M.L."/>
            <person name="Henrissat B."/>
            <person name="Hilden K.S."/>
            <person name="Hope R."/>
            <person name="Hossain A."/>
            <person name="Karabika E."/>
            <person name="Karaffa L."/>
            <person name="Karanyi Z."/>
            <person name="Krasevec N."/>
            <person name="Kuo A."/>
            <person name="Kusch H."/>
            <person name="LaButti K."/>
            <person name="Lagendijk E.L."/>
            <person name="Lapidus A."/>
            <person name="Levasseur A."/>
            <person name="Lindquist E."/>
            <person name="Lipzen A."/>
            <person name="Logrieco A.F."/>
            <person name="MacCabe A."/>
            <person name="Maekelae M.R."/>
            <person name="Malavazi I."/>
            <person name="Melin P."/>
            <person name="Meyer V."/>
            <person name="Mielnichuk N."/>
            <person name="Miskei M."/>
            <person name="Molnar A.P."/>
            <person name="Mule G."/>
            <person name="Ngan C.Y."/>
            <person name="Orejas M."/>
            <person name="Orosz E."/>
            <person name="Ouedraogo J.P."/>
            <person name="Overkamp K.M."/>
            <person name="Park H.-S."/>
            <person name="Perrone G."/>
            <person name="Piumi F."/>
            <person name="Punt P.J."/>
            <person name="Ram A.F."/>
            <person name="Ramon A."/>
            <person name="Rauscher S."/>
            <person name="Record E."/>
            <person name="Riano-Pachon D.M."/>
            <person name="Robert V."/>
            <person name="Roehrig J."/>
            <person name="Ruller R."/>
            <person name="Salamov A."/>
            <person name="Salih N.S."/>
            <person name="Samson R.A."/>
            <person name="Sandor E."/>
            <person name="Sanguinetti M."/>
            <person name="Schuetze T."/>
            <person name="Sepcic K."/>
            <person name="Shelest E."/>
            <person name="Sherlock G."/>
            <person name="Sophianopoulou V."/>
            <person name="Squina F.M."/>
            <person name="Sun H."/>
            <person name="Susca A."/>
            <person name="Todd R.B."/>
            <person name="Tsang A."/>
            <person name="Unkles S.E."/>
            <person name="van de Wiele N."/>
            <person name="van Rossen-Uffink D."/>
            <person name="Oliveira J.V."/>
            <person name="Vesth T.C."/>
            <person name="Visser J."/>
            <person name="Yu J.-H."/>
            <person name="Zhou M."/>
            <person name="Andersen M.R."/>
            <person name="Archer D.B."/>
            <person name="Baker S.E."/>
            <person name="Benoit I."/>
            <person name="Brakhage A.A."/>
            <person name="Braus G.H."/>
            <person name="Fischer R."/>
            <person name="Frisvad J.C."/>
            <person name="Goldman G.H."/>
            <person name="Houbraken J."/>
            <person name="Oakley B."/>
            <person name="Pocsi I."/>
            <person name="Scazzocchio C."/>
            <person name="Seiboth B."/>
            <person name="vanKuyk P.A."/>
            <person name="Wortman J."/>
            <person name="Dyer P.S."/>
            <person name="Grigoriev I.V."/>
        </authorList>
    </citation>
    <scope>NUCLEOTIDE SEQUENCE [LARGE SCALE GENOMIC DNA]</scope>
    <source>
        <strain evidence="3">CBS 593.65</strain>
    </source>
</reference>
<dbReference type="GeneID" id="63762068"/>
<organism evidence="2 3">
    <name type="scientific">Aspergillus sydowii CBS 593.65</name>
    <dbReference type="NCBI Taxonomy" id="1036612"/>
    <lineage>
        <taxon>Eukaryota</taxon>
        <taxon>Fungi</taxon>
        <taxon>Dikarya</taxon>
        <taxon>Ascomycota</taxon>
        <taxon>Pezizomycotina</taxon>
        <taxon>Eurotiomycetes</taxon>
        <taxon>Eurotiomycetidae</taxon>
        <taxon>Eurotiales</taxon>
        <taxon>Aspergillaceae</taxon>
        <taxon>Aspergillus</taxon>
        <taxon>Aspergillus subgen. Nidulantes</taxon>
    </lineage>
</organism>
<proteinExistence type="predicted"/>
<dbReference type="Proteomes" id="UP000184356">
    <property type="component" value="Unassembled WGS sequence"/>
</dbReference>
<evidence type="ECO:0000313" key="3">
    <source>
        <dbReference type="Proteomes" id="UP000184356"/>
    </source>
</evidence>
<evidence type="ECO:0000313" key="2">
    <source>
        <dbReference type="EMBL" id="OJJ56029.1"/>
    </source>
</evidence>
<accession>A0A1L9T9B7</accession>
<dbReference type="VEuPathDB" id="FungiDB:ASPSYDRAFT_399705"/>
<dbReference type="EMBL" id="KV878591">
    <property type="protein sequence ID" value="OJJ56029.1"/>
    <property type="molecule type" value="Genomic_DNA"/>
</dbReference>
<name>A0A1L9T9B7_9EURO</name>
<keyword evidence="3" id="KW-1185">Reference proteome</keyword>
<feature type="compositionally biased region" description="Basic residues" evidence="1">
    <location>
        <begin position="27"/>
        <end position="39"/>
    </location>
</feature>
<evidence type="ECO:0000256" key="1">
    <source>
        <dbReference type="SAM" id="MobiDB-lite"/>
    </source>
</evidence>